<proteinExistence type="predicted"/>
<accession>K1QJB0</accession>
<keyword evidence="2" id="KW-0812">Transmembrane</keyword>
<keyword evidence="2" id="KW-0472">Membrane</keyword>
<evidence type="ECO:0000256" key="1">
    <source>
        <dbReference type="SAM" id="MobiDB-lite"/>
    </source>
</evidence>
<evidence type="ECO:0000256" key="2">
    <source>
        <dbReference type="SAM" id="Phobius"/>
    </source>
</evidence>
<dbReference type="InParanoid" id="K1QJB0"/>
<feature type="compositionally biased region" description="Polar residues" evidence="1">
    <location>
        <begin position="170"/>
        <end position="185"/>
    </location>
</feature>
<gene>
    <name evidence="3" type="ORF">CGI_10011827</name>
</gene>
<feature type="compositionally biased region" description="Polar residues" evidence="1">
    <location>
        <begin position="115"/>
        <end position="126"/>
    </location>
</feature>
<name>K1QJB0_MAGGI</name>
<protein>
    <submittedName>
        <fullName evidence="3">Uncharacterized protein</fullName>
    </submittedName>
</protein>
<feature type="region of interest" description="Disordered" evidence="1">
    <location>
        <begin position="146"/>
        <end position="223"/>
    </location>
</feature>
<dbReference type="HOGENOM" id="CLU_1241177_0_0_1"/>
<reference evidence="3" key="1">
    <citation type="journal article" date="2012" name="Nature">
        <title>The oyster genome reveals stress adaptation and complexity of shell formation.</title>
        <authorList>
            <person name="Zhang G."/>
            <person name="Fang X."/>
            <person name="Guo X."/>
            <person name="Li L."/>
            <person name="Luo R."/>
            <person name="Xu F."/>
            <person name="Yang P."/>
            <person name="Zhang L."/>
            <person name="Wang X."/>
            <person name="Qi H."/>
            <person name="Xiong Z."/>
            <person name="Que H."/>
            <person name="Xie Y."/>
            <person name="Holland P.W."/>
            <person name="Paps J."/>
            <person name="Zhu Y."/>
            <person name="Wu F."/>
            <person name="Chen Y."/>
            <person name="Wang J."/>
            <person name="Peng C."/>
            <person name="Meng J."/>
            <person name="Yang L."/>
            <person name="Liu J."/>
            <person name="Wen B."/>
            <person name="Zhang N."/>
            <person name="Huang Z."/>
            <person name="Zhu Q."/>
            <person name="Feng Y."/>
            <person name="Mount A."/>
            <person name="Hedgecock D."/>
            <person name="Xu Z."/>
            <person name="Liu Y."/>
            <person name="Domazet-Loso T."/>
            <person name="Du Y."/>
            <person name="Sun X."/>
            <person name="Zhang S."/>
            <person name="Liu B."/>
            <person name="Cheng P."/>
            <person name="Jiang X."/>
            <person name="Li J."/>
            <person name="Fan D."/>
            <person name="Wang W."/>
            <person name="Fu W."/>
            <person name="Wang T."/>
            <person name="Wang B."/>
            <person name="Zhang J."/>
            <person name="Peng Z."/>
            <person name="Li Y."/>
            <person name="Li N."/>
            <person name="Wang J."/>
            <person name="Chen M."/>
            <person name="He Y."/>
            <person name="Tan F."/>
            <person name="Song X."/>
            <person name="Zheng Q."/>
            <person name="Huang R."/>
            <person name="Yang H."/>
            <person name="Du X."/>
            <person name="Chen L."/>
            <person name="Yang M."/>
            <person name="Gaffney P.M."/>
            <person name="Wang S."/>
            <person name="Luo L."/>
            <person name="She Z."/>
            <person name="Ming Y."/>
            <person name="Huang W."/>
            <person name="Zhang S."/>
            <person name="Huang B."/>
            <person name="Zhang Y."/>
            <person name="Qu T."/>
            <person name="Ni P."/>
            <person name="Miao G."/>
            <person name="Wang J."/>
            <person name="Wang Q."/>
            <person name="Steinberg C.E."/>
            <person name="Wang H."/>
            <person name="Li N."/>
            <person name="Qian L."/>
            <person name="Zhang G."/>
            <person name="Li Y."/>
            <person name="Yang H."/>
            <person name="Liu X."/>
            <person name="Wang J."/>
            <person name="Yin Y."/>
            <person name="Wang J."/>
        </authorList>
    </citation>
    <scope>NUCLEOTIDE SEQUENCE [LARGE SCALE GENOMIC DNA]</scope>
    <source>
        <strain evidence="3">05x7-T-G4-1.051#20</strain>
    </source>
</reference>
<evidence type="ECO:0000313" key="3">
    <source>
        <dbReference type="EMBL" id="EKC28955.1"/>
    </source>
</evidence>
<feature type="transmembrane region" description="Helical" evidence="2">
    <location>
        <begin position="54"/>
        <end position="76"/>
    </location>
</feature>
<dbReference type="AlphaFoldDB" id="K1QJB0"/>
<keyword evidence="2" id="KW-1133">Transmembrane helix</keyword>
<sequence>MLRHQNYEADREEMVVRKFRSFNAKNGWIETISLRQIINFIGQFDHADENKTTVIGASIAGIVVVTSVVFLILCFIKRRNLLCLQSNQQGKRPNVFDNSTYDDNNVKNQGHDHIVTNTTPAYNNQGRMDEEDGIYEEKQEEEYDHLHSSRQKHITKDTKDNEYGTASYLEDNSYSTLRQGRNSNPEPDLDNEYSTMPSLENNGSSMGNPEYDFFYQMDQRQDW</sequence>
<organism evidence="3">
    <name type="scientific">Magallana gigas</name>
    <name type="common">Pacific oyster</name>
    <name type="synonym">Crassostrea gigas</name>
    <dbReference type="NCBI Taxonomy" id="29159"/>
    <lineage>
        <taxon>Eukaryota</taxon>
        <taxon>Metazoa</taxon>
        <taxon>Spiralia</taxon>
        <taxon>Lophotrochozoa</taxon>
        <taxon>Mollusca</taxon>
        <taxon>Bivalvia</taxon>
        <taxon>Autobranchia</taxon>
        <taxon>Pteriomorphia</taxon>
        <taxon>Ostreida</taxon>
        <taxon>Ostreoidea</taxon>
        <taxon>Ostreidae</taxon>
        <taxon>Magallana</taxon>
    </lineage>
</organism>
<dbReference type="EMBL" id="JH817687">
    <property type="protein sequence ID" value="EKC28955.1"/>
    <property type="molecule type" value="Genomic_DNA"/>
</dbReference>
<feature type="compositionally biased region" description="Polar residues" evidence="1">
    <location>
        <begin position="192"/>
        <end position="207"/>
    </location>
</feature>
<feature type="region of interest" description="Disordered" evidence="1">
    <location>
        <begin position="106"/>
        <end position="127"/>
    </location>
</feature>